<comment type="caution">
    <text evidence="2">The sequence shown here is derived from an EMBL/GenBank/DDBJ whole genome shotgun (WGS) entry which is preliminary data.</text>
</comment>
<accession>A0AAV4VSM5</accession>
<dbReference type="AlphaFoldDB" id="A0AAV4VSM5"/>
<dbReference type="Proteomes" id="UP001054837">
    <property type="component" value="Unassembled WGS sequence"/>
</dbReference>
<evidence type="ECO:0000313" key="2">
    <source>
        <dbReference type="EMBL" id="GIY73461.1"/>
    </source>
</evidence>
<evidence type="ECO:0000256" key="1">
    <source>
        <dbReference type="SAM" id="MobiDB-lite"/>
    </source>
</evidence>
<organism evidence="2 3">
    <name type="scientific">Caerostris darwini</name>
    <dbReference type="NCBI Taxonomy" id="1538125"/>
    <lineage>
        <taxon>Eukaryota</taxon>
        <taxon>Metazoa</taxon>
        <taxon>Ecdysozoa</taxon>
        <taxon>Arthropoda</taxon>
        <taxon>Chelicerata</taxon>
        <taxon>Arachnida</taxon>
        <taxon>Araneae</taxon>
        <taxon>Araneomorphae</taxon>
        <taxon>Entelegynae</taxon>
        <taxon>Araneoidea</taxon>
        <taxon>Araneidae</taxon>
        <taxon>Caerostris</taxon>
    </lineage>
</organism>
<dbReference type="EMBL" id="BPLQ01013610">
    <property type="protein sequence ID" value="GIY73461.1"/>
    <property type="molecule type" value="Genomic_DNA"/>
</dbReference>
<gene>
    <name evidence="2" type="ORF">CDAR_493981</name>
</gene>
<name>A0AAV4VSM5_9ARAC</name>
<feature type="region of interest" description="Disordered" evidence="1">
    <location>
        <begin position="1"/>
        <end position="42"/>
    </location>
</feature>
<keyword evidence="3" id="KW-1185">Reference proteome</keyword>
<proteinExistence type="predicted"/>
<feature type="compositionally biased region" description="Basic and acidic residues" evidence="1">
    <location>
        <begin position="16"/>
        <end position="32"/>
    </location>
</feature>
<sequence length="117" mass="13475">MEKPQFVIKLDNSNNKQKEKGKLRMVARKEPSTRSTVNKHGKSLTLESTLVKADSSEGRRLRLVSNDCTVYAFSEIDLSFVLTMNGLLEGRPQITQRHHRLVILVQTYFSLDFYFVV</sequence>
<reference evidence="2 3" key="1">
    <citation type="submission" date="2021-06" db="EMBL/GenBank/DDBJ databases">
        <title>Caerostris darwini draft genome.</title>
        <authorList>
            <person name="Kono N."/>
            <person name="Arakawa K."/>
        </authorList>
    </citation>
    <scope>NUCLEOTIDE SEQUENCE [LARGE SCALE GENOMIC DNA]</scope>
</reference>
<protein>
    <submittedName>
        <fullName evidence="2">Uncharacterized protein</fullName>
    </submittedName>
</protein>
<evidence type="ECO:0000313" key="3">
    <source>
        <dbReference type="Proteomes" id="UP001054837"/>
    </source>
</evidence>